<dbReference type="SUPFAM" id="SSF55486">
    <property type="entry name" value="Metalloproteases ('zincins'), catalytic domain"/>
    <property type="match status" value="1"/>
</dbReference>
<dbReference type="AlphaFoldDB" id="A0A1H9EU42"/>
<dbReference type="Pfam" id="PF14521">
    <property type="entry name" value="Aspzincin_M35"/>
    <property type="match status" value="1"/>
</dbReference>
<dbReference type="EMBL" id="FOFS01000005">
    <property type="protein sequence ID" value="SEQ28508.1"/>
    <property type="molecule type" value="Genomic_DNA"/>
</dbReference>
<organism evidence="2 3">
    <name type="scientific">Solimonas aquatica</name>
    <dbReference type="NCBI Taxonomy" id="489703"/>
    <lineage>
        <taxon>Bacteria</taxon>
        <taxon>Pseudomonadati</taxon>
        <taxon>Pseudomonadota</taxon>
        <taxon>Gammaproteobacteria</taxon>
        <taxon>Nevskiales</taxon>
        <taxon>Nevskiaceae</taxon>
        <taxon>Solimonas</taxon>
    </lineage>
</organism>
<accession>A0A1H9EU42</accession>
<dbReference type="OrthoDB" id="9807902at2"/>
<keyword evidence="3" id="KW-1185">Reference proteome</keyword>
<dbReference type="InterPro" id="IPR024079">
    <property type="entry name" value="MetalloPept_cat_dom_sf"/>
</dbReference>
<evidence type="ECO:0000313" key="2">
    <source>
        <dbReference type="EMBL" id="SEQ28508.1"/>
    </source>
</evidence>
<protein>
    <recommendedName>
        <fullName evidence="1">Lysine-specific metallo-endopeptidase domain-containing protein</fullName>
    </recommendedName>
</protein>
<proteinExistence type="predicted"/>
<dbReference type="InterPro" id="IPR029463">
    <property type="entry name" value="Lys_MEP"/>
</dbReference>
<feature type="domain" description="Lysine-specific metallo-endopeptidase" evidence="1">
    <location>
        <begin position="129"/>
        <end position="183"/>
    </location>
</feature>
<gene>
    <name evidence="2" type="ORF">SAMN04488038_105134</name>
</gene>
<evidence type="ECO:0000313" key="3">
    <source>
        <dbReference type="Proteomes" id="UP000199233"/>
    </source>
</evidence>
<dbReference type="Gene3D" id="3.40.390.10">
    <property type="entry name" value="Collagenase (Catalytic Domain)"/>
    <property type="match status" value="1"/>
</dbReference>
<name>A0A1H9EU42_9GAMM</name>
<dbReference type="Proteomes" id="UP000199233">
    <property type="component" value="Unassembled WGS sequence"/>
</dbReference>
<dbReference type="RefSeq" id="WP_093284170.1">
    <property type="nucleotide sequence ID" value="NZ_FOFS01000005.1"/>
</dbReference>
<evidence type="ECO:0000259" key="1">
    <source>
        <dbReference type="Pfam" id="PF14521"/>
    </source>
</evidence>
<dbReference type="STRING" id="489703.SAMN04488038_105134"/>
<sequence>MAVEWDATWSQEQRPPVAVALEHIGKQLAQAVRALGGLAGDACARAAYEAHFGPLSWHRLRHVRRVVQLMHERITQPESGLLMSYVPDMLAYEALRLGALPTGVKLNQVEAFVAQLGVAPKVPLRMFIAPAFFTASRGATGTLLHELSHGVGNTMDYAYVWQRRYASLSPVQRTRNADSYRAYCGQFDVRV</sequence>
<reference evidence="2 3" key="1">
    <citation type="submission" date="2016-10" db="EMBL/GenBank/DDBJ databases">
        <authorList>
            <person name="de Groot N.N."/>
        </authorList>
    </citation>
    <scope>NUCLEOTIDE SEQUENCE [LARGE SCALE GENOMIC DNA]</scope>
    <source>
        <strain evidence="2 3">DSM 25927</strain>
    </source>
</reference>
<dbReference type="GO" id="GO:0004222">
    <property type="term" value="F:metalloendopeptidase activity"/>
    <property type="evidence" value="ECO:0007669"/>
    <property type="project" value="InterPro"/>
</dbReference>